<dbReference type="GO" id="GO:0016747">
    <property type="term" value="F:acyltransferase activity, transferring groups other than amino-acyl groups"/>
    <property type="evidence" value="ECO:0007669"/>
    <property type="project" value="InterPro"/>
</dbReference>
<organism evidence="2 3">
    <name type="scientific">Neiella marina</name>
    <dbReference type="NCBI Taxonomy" id="508461"/>
    <lineage>
        <taxon>Bacteria</taxon>
        <taxon>Pseudomonadati</taxon>
        <taxon>Pseudomonadota</taxon>
        <taxon>Gammaproteobacteria</taxon>
        <taxon>Alteromonadales</taxon>
        <taxon>Echinimonadaceae</taxon>
        <taxon>Neiella</taxon>
    </lineage>
</organism>
<evidence type="ECO:0000313" key="2">
    <source>
        <dbReference type="EMBL" id="GGA69662.1"/>
    </source>
</evidence>
<dbReference type="Proteomes" id="UP000619743">
    <property type="component" value="Unassembled WGS sequence"/>
</dbReference>
<keyword evidence="3" id="KW-1185">Reference proteome</keyword>
<dbReference type="PROSITE" id="PS51186">
    <property type="entry name" value="GNAT"/>
    <property type="match status" value="1"/>
</dbReference>
<gene>
    <name evidence="2" type="ORF">GCM10011369_09140</name>
</gene>
<sequence>MTSKMLELVEAQDLTAAAQFTLDNMAPYYAMYGVDWELNDVYQATKDLVNFNIVFNGQHIGVVRLSFEGDCCQLRDIQIGAAHQSKGFGAQVIAIVMAMAERRRLAAVELKVFQRSPAHKLYSRVGFRVVNKDDRFYYMRRSTAD</sequence>
<dbReference type="Gene3D" id="3.40.630.30">
    <property type="match status" value="1"/>
</dbReference>
<accession>A0A8J2U3G0</accession>
<protein>
    <recommendedName>
        <fullName evidence="1">N-acetyltransferase domain-containing protein</fullName>
    </recommendedName>
</protein>
<reference evidence="3" key="1">
    <citation type="journal article" date="2019" name="Int. J. Syst. Evol. Microbiol.">
        <title>The Global Catalogue of Microorganisms (GCM) 10K type strain sequencing project: providing services to taxonomists for standard genome sequencing and annotation.</title>
        <authorList>
            <consortium name="The Broad Institute Genomics Platform"/>
            <consortium name="The Broad Institute Genome Sequencing Center for Infectious Disease"/>
            <person name="Wu L."/>
            <person name="Ma J."/>
        </authorList>
    </citation>
    <scope>NUCLEOTIDE SEQUENCE [LARGE SCALE GENOMIC DNA]</scope>
    <source>
        <strain evidence="3">CGMCC 1.10130</strain>
    </source>
</reference>
<name>A0A8J2U3G0_9GAMM</name>
<dbReference type="SUPFAM" id="SSF55729">
    <property type="entry name" value="Acyl-CoA N-acyltransferases (Nat)"/>
    <property type="match status" value="1"/>
</dbReference>
<comment type="caution">
    <text evidence="2">The sequence shown here is derived from an EMBL/GenBank/DDBJ whole genome shotgun (WGS) entry which is preliminary data.</text>
</comment>
<proteinExistence type="predicted"/>
<evidence type="ECO:0000259" key="1">
    <source>
        <dbReference type="PROSITE" id="PS51186"/>
    </source>
</evidence>
<dbReference type="RefSeq" id="WP_229744632.1">
    <property type="nucleotide sequence ID" value="NZ_BMDX01000003.1"/>
</dbReference>
<dbReference type="InterPro" id="IPR016181">
    <property type="entry name" value="Acyl_CoA_acyltransferase"/>
</dbReference>
<feature type="domain" description="N-acetyltransferase" evidence="1">
    <location>
        <begin position="4"/>
        <end position="144"/>
    </location>
</feature>
<dbReference type="AlphaFoldDB" id="A0A8J2U3G0"/>
<dbReference type="Pfam" id="PF00583">
    <property type="entry name" value="Acetyltransf_1"/>
    <property type="match status" value="1"/>
</dbReference>
<dbReference type="InterPro" id="IPR000182">
    <property type="entry name" value="GNAT_dom"/>
</dbReference>
<evidence type="ECO:0000313" key="3">
    <source>
        <dbReference type="Proteomes" id="UP000619743"/>
    </source>
</evidence>
<dbReference type="EMBL" id="BMDX01000003">
    <property type="protein sequence ID" value="GGA69662.1"/>
    <property type="molecule type" value="Genomic_DNA"/>
</dbReference>